<reference evidence="8" key="1">
    <citation type="submission" date="2020-03" db="EMBL/GenBank/DDBJ databases">
        <title>Complete genome sequence of sulfur-oxidizing bacterium skT11.</title>
        <authorList>
            <person name="Kanda M."/>
            <person name="Kojima H."/>
            <person name="Fukui M."/>
        </authorList>
    </citation>
    <scope>NUCLEOTIDE SEQUENCE [LARGE SCALE GENOMIC DNA]</scope>
    <source>
        <strain evidence="8">skT11</strain>
    </source>
</reference>
<dbReference type="EMBL" id="AP022853">
    <property type="protein sequence ID" value="BCB27223.1"/>
    <property type="molecule type" value="Genomic_DNA"/>
</dbReference>
<evidence type="ECO:0000256" key="2">
    <source>
        <dbReference type="ARBA" id="ARBA00009773"/>
    </source>
</evidence>
<comment type="similarity">
    <text evidence="2">Belongs to the autoinducer-2 exporter (AI-2E) (TC 2.A.86) family.</text>
</comment>
<evidence type="ECO:0000256" key="4">
    <source>
        <dbReference type="ARBA" id="ARBA00022989"/>
    </source>
</evidence>
<keyword evidence="8" id="KW-1185">Reference proteome</keyword>
<name>A0A6F8VBK8_9PROT</name>
<evidence type="ECO:0000313" key="7">
    <source>
        <dbReference type="EMBL" id="BCB27223.1"/>
    </source>
</evidence>
<feature type="transmembrane region" description="Helical" evidence="6">
    <location>
        <begin position="59"/>
        <end position="80"/>
    </location>
</feature>
<feature type="transmembrane region" description="Helical" evidence="6">
    <location>
        <begin position="277"/>
        <end position="300"/>
    </location>
</feature>
<feature type="transmembrane region" description="Helical" evidence="6">
    <location>
        <begin position="185"/>
        <end position="211"/>
    </location>
</feature>
<accession>A0A6F8VBK8</accession>
<dbReference type="PANTHER" id="PTHR21716">
    <property type="entry name" value="TRANSMEMBRANE PROTEIN"/>
    <property type="match status" value="1"/>
</dbReference>
<evidence type="ECO:0000256" key="1">
    <source>
        <dbReference type="ARBA" id="ARBA00004141"/>
    </source>
</evidence>
<evidence type="ECO:0000256" key="6">
    <source>
        <dbReference type="SAM" id="Phobius"/>
    </source>
</evidence>
<feature type="transmembrane region" description="Helical" evidence="6">
    <location>
        <begin position="312"/>
        <end position="337"/>
    </location>
</feature>
<organism evidence="7 8">
    <name type="scientific">Sulfurimicrobium lacus</name>
    <dbReference type="NCBI Taxonomy" id="2715678"/>
    <lineage>
        <taxon>Bacteria</taxon>
        <taxon>Pseudomonadati</taxon>
        <taxon>Pseudomonadota</taxon>
        <taxon>Betaproteobacteria</taxon>
        <taxon>Nitrosomonadales</taxon>
        <taxon>Sulfuricellaceae</taxon>
        <taxon>Sulfurimicrobium</taxon>
    </lineage>
</organism>
<dbReference type="PANTHER" id="PTHR21716:SF16">
    <property type="entry name" value="BLL1467 PROTEIN"/>
    <property type="match status" value="1"/>
</dbReference>
<dbReference type="GO" id="GO:0016020">
    <property type="term" value="C:membrane"/>
    <property type="evidence" value="ECO:0007669"/>
    <property type="project" value="UniProtKB-SubCell"/>
</dbReference>
<dbReference type="GO" id="GO:0055085">
    <property type="term" value="P:transmembrane transport"/>
    <property type="evidence" value="ECO:0007669"/>
    <property type="project" value="TreeGrafter"/>
</dbReference>
<dbReference type="AlphaFoldDB" id="A0A6F8VBK8"/>
<gene>
    <name evidence="7" type="ORF">SKTS_21090</name>
</gene>
<proteinExistence type="inferred from homology"/>
<feature type="transmembrane region" description="Helical" evidence="6">
    <location>
        <begin position="349"/>
        <end position="375"/>
    </location>
</feature>
<keyword evidence="4 6" id="KW-1133">Transmembrane helix</keyword>
<evidence type="ECO:0000313" key="8">
    <source>
        <dbReference type="Proteomes" id="UP000502260"/>
    </source>
</evidence>
<evidence type="ECO:0000256" key="3">
    <source>
        <dbReference type="ARBA" id="ARBA00022692"/>
    </source>
</evidence>
<dbReference type="Pfam" id="PF01594">
    <property type="entry name" value="AI-2E_transport"/>
    <property type="match status" value="1"/>
</dbReference>
<dbReference type="Proteomes" id="UP000502260">
    <property type="component" value="Chromosome"/>
</dbReference>
<feature type="transmembrane region" description="Helical" evidence="6">
    <location>
        <begin position="36"/>
        <end position="53"/>
    </location>
</feature>
<protein>
    <submittedName>
        <fullName evidence="7">AI-2E family transporter</fullName>
    </submittedName>
</protein>
<dbReference type="RefSeq" id="WP_173064456.1">
    <property type="nucleotide sequence ID" value="NZ_AP022853.1"/>
</dbReference>
<keyword evidence="5 6" id="KW-0472">Membrane</keyword>
<sequence>MAAIATPAEAPAGNQTLAAPKAETAQGFTVHLPVDARGLALGILAAVALVFALDWMQKFFVPLLLGIFLAYTLNPLVVWLERIRIPRVLGASMVMMTVVCALVLGTYSLRGEMQTILTQVPEAASKLSAGFASMRDDPSGNLRKMQAAMGKMENATSQIASISPDRKQRTTHVVIDTPGFKLGDFMWAGSMGALGFIGQAAMVIFLAFFLLAGGDTFKRKLVRLAGPSLSRKKITVAILNDINDSIQKYMFMLLMTNMFLGFLSWIAFQWIGLENAGAWAVAAGLLHVIPYVGPLVTLSATGMAAFMQFDSVSMALLVSGASLAIATLVGTFVTTWMTGKIAKMNAAAVFISLLFWAWLWGVWGMLLGIPIIVILKVVSQHVEQLQPVAELLGE</sequence>
<keyword evidence="3 6" id="KW-0812">Transmembrane</keyword>
<evidence type="ECO:0000256" key="5">
    <source>
        <dbReference type="ARBA" id="ARBA00023136"/>
    </source>
</evidence>
<dbReference type="KEGG" id="slac:SKTS_21090"/>
<dbReference type="InterPro" id="IPR002549">
    <property type="entry name" value="AI-2E-like"/>
</dbReference>
<feature type="transmembrane region" description="Helical" evidence="6">
    <location>
        <begin position="87"/>
        <end position="109"/>
    </location>
</feature>
<feature type="transmembrane region" description="Helical" evidence="6">
    <location>
        <begin position="249"/>
        <end position="271"/>
    </location>
</feature>
<comment type="subcellular location">
    <subcellularLocation>
        <location evidence="1">Membrane</location>
        <topology evidence="1">Multi-pass membrane protein</topology>
    </subcellularLocation>
</comment>